<gene>
    <name evidence="2" type="ORF">NP233_g1084</name>
</gene>
<evidence type="ECO:0000313" key="3">
    <source>
        <dbReference type="Proteomes" id="UP001213000"/>
    </source>
</evidence>
<comment type="caution">
    <text evidence="2">The sequence shown here is derived from an EMBL/GenBank/DDBJ whole genome shotgun (WGS) entry which is preliminary data.</text>
</comment>
<proteinExistence type="predicted"/>
<evidence type="ECO:0000313" key="2">
    <source>
        <dbReference type="EMBL" id="KAJ3575469.1"/>
    </source>
</evidence>
<dbReference type="InterPro" id="IPR006598">
    <property type="entry name" value="CAP10"/>
</dbReference>
<name>A0AAD5W3J2_9AGAR</name>
<reference evidence="2" key="1">
    <citation type="submission" date="2022-07" db="EMBL/GenBank/DDBJ databases">
        <title>Genome Sequence of Leucocoprinus birnbaumii.</title>
        <authorList>
            <person name="Buettner E."/>
        </authorList>
    </citation>
    <scope>NUCLEOTIDE SEQUENCE</scope>
    <source>
        <strain evidence="2">VT141</strain>
    </source>
</reference>
<dbReference type="Proteomes" id="UP001213000">
    <property type="component" value="Unassembled WGS sequence"/>
</dbReference>
<dbReference type="AlphaFoldDB" id="A0AAD5W3J2"/>
<evidence type="ECO:0000259" key="1">
    <source>
        <dbReference type="SMART" id="SM00672"/>
    </source>
</evidence>
<keyword evidence="3" id="KW-1185">Reference proteome</keyword>
<feature type="domain" description="Glycosyl transferase CAP10" evidence="1">
    <location>
        <begin position="318"/>
        <end position="606"/>
    </location>
</feature>
<dbReference type="PANTHER" id="PTHR12203">
    <property type="entry name" value="KDEL LYS-ASP-GLU-LEU CONTAINING - RELATED"/>
    <property type="match status" value="1"/>
</dbReference>
<dbReference type="PANTHER" id="PTHR12203:SF118">
    <property type="entry name" value="BETA-1,2-XYLOSYLTRANSFERASE 1"/>
    <property type="match status" value="1"/>
</dbReference>
<dbReference type="SMART" id="SM00672">
    <property type="entry name" value="CAP10"/>
    <property type="match status" value="1"/>
</dbReference>
<protein>
    <recommendedName>
        <fullName evidence="1">Glycosyl transferase CAP10 domain-containing protein</fullName>
    </recommendedName>
</protein>
<sequence>MPGLGMGRRRPNNIVLVGLALALILFYALRNDTPEAPKLIPSPFRTVTRTETKTVTNTVHVTTVLKPEWDNFQESELEEHRYRPDGLLEVNHDGPHPIFKLMKDAEKEWEKKVQGASKTLVEAVREYRRRYKRDPPKGFDLWWEYAMEHNVQLPDEYDQIFHDLEPFWGIEPSDFLEIQAELETKFDSYTIGKAIRDAPVGIITYAFTEGRYDHLIAGCKQIIALLKDIEHLLPEFRMTVSPHDGPNRLSDWGVKHATLEAAAAKTHIEREALPKVTTTGWISACPPNSLARRIPINLDKPPPPSSKKTFIYDHKKTMDPCINPDLFYHHGQFLSHNNGPGPQTEMIPEFSYCSTTLHHNIRIPVPYGWVSDVNPRVEDPEFNDKSDERLLWRGSNTGIFHATHTRWQNAHRDFLVRYANEYEGTVDVLMPNVKENERVGAPRKLKKSSINSALFDIAFTKEPINCSERVCPKLLELYPWRPFMGQAQAGEYRYVLDVDGNGWSGRFKRLITSNALIFKSTIYPEWFTDRVQSWVHFVPVQVDLSDLYDALMFFRGDGNGEGSHEDLGRKIAMAGREWSLKYWRKEDLNAYFFRLILEYARLMSKDRAAMSYTPNI</sequence>
<dbReference type="InterPro" id="IPR051091">
    <property type="entry name" value="O-Glucosyltr/Glycosyltrsf_90"/>
</dbReference>
<accession>A0AAD5W3J2</accession>
<organism evidence="2 3">
    <name type="scientific">Leucocoprinus birnbaumii</name>
    <dbReference type="NCBI Taxonomy" id="56174"/>
    <lineage>
        <taxon>Eukaryota</taxon>
        <taxon>Fungi</taxon>
        <taxon>Dikarya</taxon>
        <taxon>Basidiomycota</taxon>
        <taxon>Agaricomycotina</taxon>
        <taxon>Agaricomycetes</taxon>
        <taxon>Agaricomycetidae</taxon>
        <taxon>Agaricales</taxon>
        <taxon>Agaricineae</taxon>
        <taxon>Agaricaceae</taxon>
        <taxon>Leucocoprinus</taxon>
    </lineage>
</organism>
<dbReference type="EMBL" id="JANIEX010000036">
    <property type="protein sequence ID" value="KAJ3575469.1"/>
    <property type="molecule type" value="Genomic_DNA"/>
</dbReference>
<dbReference type="Pfam" id="PF05686">
    <property type="entry name" value="Glyco_transf_90"/>
    <property type="match status" value="1"/>
</dbReference>